<accession>A0ACB8A5A3</accession>
<organism evidence="1 2">
    <name type="scientific">Hygrophoropsis aurantiaca</name>
    <dbReference type="NCBI Taxonomy" id="72124"/>
    <lineage>
        <taxon>Eukaryota</taxon>
        <taxon>Fungi</taxon>
        <taxon>Dikarya</taxon>
        <taxon>Basidiomycota</taxon>
        <taxon>Agaricomycotina</taxon>
        <taxon>Agaricomycetes</taxon>
        <taxon>Agaricomycetidae</taxon>
        <taxon>Boletales</taxon>
        <taxon>Coniophorineae</taxon>
        <taxon>Hygrophoropsidaceae</taxon>
        <taxon>Hygrophoropsis</taxon>
    </lineage>
</organism>
<dbReference type="EMBL" id="MU267837">
    <property type="protein sequence ID" value="KAH7908221.1"/>
    <property type="molecule type" value="Genomic_DNA"/>
</dbReference>
<proteinExistence type="predicted"/>
<protein>
    <submittedName>
        <fullName evidence="1">Uncharacterized protein</fullName>
    </submittedName>
</protein>
<name>A0ACB8A5A3_9AGAM</name>
<evidence type="ECO:0000313" key="2">
    <source>
        <dbReference type="Proteomes" id="UP000790377"/>
    </source>
</evidence>
<comment type="caution">
    <text evidence="1">The sequence shown here is derived from an EMBL/GenBank/DDBJ whole genome shotgun (WGS) entry which is preliminary data.</text>
</comment>
<reference evidence="1" key="1">
    <citation type="journal article" date="2021" name="New Phytol.">
        <title>Evolutionary innovations through gain and loss of genes in the ectomycorrhizal Boletales.</title>
        <authorList>
            <person name="Wu G."/>
            <person name="Miyauchi S."/>
            <person name="Morin E."/>
            <person name="Kuo A."/>
            <person name="Drula E."/>
            <person name="Varga T."/>
            <person name="Kohler A."/>
            <person name="Feng B."/>
            <person name="Cao Y."/>
            <person name="Lipzen A."/>
            <person name="Daum C."/>
            <person name="Hundley H."/>
            <person name="Pangilinan J."/>
            <person name="Johnson J."/>
            <person name="Barry K."/>
            <person name="LaButti K."/>
            <person name="Ng V."/>
            <person name="Ahrendt S."/>
            <person name="Min B."/>
            <person name="Choi I.G."/>
            <person name="Park H."/>
            <person name="Plett J.M."/>
            <person name="Magnuson J."/>
            <person name="Spatafora J.W."/>
            <person name="Nagy L.G."/>
            <person name="Henrissat B."/>
            <person name="Grigoriev I.V."/>
            <person name="Yang Z.L."/>
            <person name="Xu J."/>
            <person name="Martin F.M."/>
        </authorList>
    </citation>
    <scope>NUCLEOTIDE SEQUENCE</scope>
    <source>
        <strain evidence="1">ATCC 28755</strain>
    </source>
</reference>
<dbReference type="Proteomes" id="UP000790377">
    <property type="component" value="Unassembled WGS sequence"/>
</dbReference>
<sequence>MKEELILTRRLRGPSKLSAPSRPQPLTCAVATLPNELLLDIFDLVYGNWYKTSREIHREFPYDLAVVCRRWLDLLLSEPRYWKRILIFLSGEYRTPLPVVHACMEAFDNLDVLVSVREDHEDAHGASESDLSTTVVIQAILPHIHRVKILWFAVDFSSSLPKIVRDLHGDAGSLQNLQFSCTGDDGDQVESSEDEYALFPSKFVAPNLDTLRIDGRNFVSACTMLDNTTWTRAIRVININHLRPSANEHKFRVVSAIETLSLLPCLEKIWFQNVDMSYDKQKDGHYGPYRFSRLTHLLLGNLGAETLAGFRAIDARLESLGIELCGMDDPILPYSECLSLYGINDTQNLAGTLLLWQGRELSLIDCSVFSDKFLQAMSGQSDSEDSEVVAKKMICPGLKSLYVSDCPNFAAKEFVDMLRCRQQWPENRFRIEQVHVKRSGPALSQEEGTWLRQNVDIVEWQTHQADGGLCRLAGNGDVLRWWDDY</sequence>
<evidence type="ECO:0000313" key="1">
    <source>
        <dbReference type="EMBL" id="KAH7908221.1"/>
    </source>
</evidence>
<gene>
    <name evidence="1" type="ORF">BJ138DRAFT_1128633</name>
</gene>
<keyword evidence="2" id="KW-1185">Reference proteome</keyword>